<sequence length="472" mass="50733">MRLPRRVPWANIGELDQLCAWIYDDEHDLEAKVHAVNRDRSQPPSSSYLALRHAYATALIRLVNGLVDPLQLGTYARSISSIAAQLGLPAWLVELRHAATHEDLPSVHVLRDAAREALTWLLHNYFLPTLNPAAPPPASAPRAPLRPLAPLLKRYKALQKAAVRDVSLAPQLAPEITRVLRDAERWVADARLAAPGAGWDDGDAADTRERWALDRLCDELLARGALVPVSKKKRAPARGVLVPAPTLLALWTPLLTQLRALHTGLPAALVARITTHLLAPATPADATAEHIAVGDAAVGRYVSYDRCVAAWAHWLVDMWGTDTGADADAADEDGDAADLRRADVVVGLATALGPTSDASSDEFKVAHDLLKALCKDHPPLQRASALVTGLPAASVHDAWQDNDIARMRERLAALRALATPSPSLDAPHASAGSPTSSVGVMTALPRGWRRVSEHDGWRPSPIGVFIPCATSA</sequence>
<dbReference type="EMBL" id="JADOXO010000295">
    <property type="protein sequence ID" value="KAF9807087.1"/>
    <property type="molecule type" value="Genomic_DNA"/>
</dbReference>
<reference evidence="1" key="1">
    <citation type="submission" date="2020-11" db="EMBL/GenBank/DDBJ databases">
        <authorList>
            <person name="Koelle M."/>
            <person name="Horta M.A.C."/>
            <person name="Nowrousian M."/>
            <person name="Ohm R.A."/>
            <person name="Benz P."/>
            <person name="Pilgard A."/>
        </authorList>
    </citation>
    <scope>NUCLEOTIDE SEQUENCE</scope>
    <source>
        <strain evidence="1">FPRL280</strain>
    </source>
</reference>
<accession>A0A8H7NWL9</accession>
<name>A0A8H7NWL9_9APHY</name>
<dbReference type="Proteomes" id="UP000639403">
    <property type="component" value="Unassembled WGS sequence"/>
</dbReference>
<evidence type="ECO:0000313" key="1">
    <source>
        <dbReference type="EMBL" id="KAF9807087.1"/>
    </source>
</evidence>
<dbReference type="GO" id="GO:0004519">
    <property type="term" value="F:endonuclease activity"/>
    <property type="evidence" value="ECO:0007669"/>
    <property type="project" value="InterPro"/>
</dbReference>
<evidence type="ECO:0008006" key="3">
    <source>
        <dbReference type="Google" id="ProtNLM"/>
    </source>
</evidence>
<dbReference type="GO" id="GO:0090730">
    <property type="term" value="C:Las1 complex"/>
    <property type="evidence" value="ECO:0007669"/>
    <property type="project" value="InterPro"/>
</dbReference>
<dbReference type="AlphaFoldDB" id="A0A8H7NWL9"/>
<dbReference type="Pfam" id="PF04031">
    <property type="entry name" value="Las1"/>
    <property type="match status" value="1"/>
</dbReference>
<dbReference type="PANTHER" id="PTHR15002">
    <property type="entry name" value="RIBOSOMAL BIOGENESIS PROTEIN LAS1L"/>
    <property type="match status" value="1"/>
</dbReference>
<dbReference type="PANTHER" id="PTHR15002:SF0">
    <property type="entry name" value="RIBOSOMAL BIOGENESIS PROTEIN LAS1L"/>
    <property type="match status" value="1"/>
</dbReference>
<protein>
    <recommendedName>
        <fullName evidence="3">Las1-domain-containing protein</fullName>
    </recommendedName>
</protein>
<gene>
    <name evidence="1" type="ORF">IEO21_08398</name>
</gene>
<dbReference type="InterPro" id="IPR007174">
    <property type="entry name" value="Las1"/>
</dbReference>
<dbReference type="GO" id="GO:0000470">
    <property type="term" value="P:maturation of LSU-rRNA"/>
    <property type="evidence" value="ECO:0007669"/>
    <property type="project" value="TreeGrafter"/>
</dbReference>
<evidence type="ECO:0000313" key="2">
    <source>
        <dbReference type="Proteomes" id="UP000639403"/>
    </source>
</evidence>
<organism evidence="1 2">
    <name type="scientific">Rhodonia placenta</name>
    <dbReference type="NCBI Taxonomy" id="104341"/>
    <lineage>
        <taxon>Eukaryota</taxon>
        <taxon>Fungi</taxon>
        <taxon>Dikarya</taxon>
        <taxon>Basidiomycota</taxon>
        <taxon>Agaricomycotina</taxon>
        <taxon>Agaricomycetes</taxon>
        <taxon>Polyporales</taxon>
        <taxon>Adustoporiaceae</taxon>
        <taxon>Rhodonia</taxon>
    </lineage>
</organism>
<dbReference type="GO" id="GO:0000460">
    <property type="term" value="P:maturation of 5.8S rRNA"/>
    <property type="evidence" value="ECO:0007669"/>
    <property type="project" value="TreeGrafter"/>
</dbReference>
<comment type="caution">
    <text evidence="1">The sequence shown here is derived from an EMBL/GenBank/DDBJ whole genome shotgun (WGS) entry which is preliminary data.</text>
</comment>
<reference evidence="1" key="2">
    <citation type="journal article" name="Front. Microbiol.">
        <title>Degradative Capacity of Two Strains of Rhodonia placenta: From Phenotype to Genotype.</title>
        <authorList>
            <person name="Kolle M."/>
            <person name="Horta M.A.C."/>
            <person name="Nowrousian M."/>
            <person name="Ohm R.A."/>
            <person name="Benz J.P."/>
            <person name="Pilgard A."/>
        </authorList>
    </citation>
    <scope>NUCLEOTIDE SEQUENCE</scope>
    <source>
        <strain evidence="1">FPRL280</strain>
    </source>
</reference>
<dbReference type="GO" id="GO:0030687">
    <property type="term" value="C:preribosome, large subunit precursor"/>
    <property type="evidence" value="ECO:0007669"/>
    <property type="project" value="TreeGrafter"/>
</dbReference>
<proteinExistence type="predicted"/>